<feature type="domain" description="Jacalin-type lectin" evidence="1">
    <location>
        <begin position="313"/>
        <end position="447"/>
    </location>
</feature>
<dbReference type="InterPro" id="IPR001229">
    <property type="entry name" value="Jacalin-like_lectin_dom"/>
</dbReference>
<dbReference type="Gene3D" id="2.100.10.30">
    <property type="entry name" value="Jacalin-like lectin domain"/>
    <property type="match status" value="1"/>
</dbReference>
<dbReference type="OrthoDB" id="2379702at2759"/>
<evidence type="ECO:0000313" key="3">
    <source>
        <dbReference type="Proteomes" id="UP000789508"/>
    </source>
</evidence>
<sequence>VKDENALKNESGNNSGSLYESIANTANNFSEKITKLNIPENSIMDRYRIVFSDLATILKKSNVISANGRPISDRLSGLADEIRDAGDELGDFRHHASNFFYALHTEMTAIHEKLEEMERAENTLFSSIEIKFRLTENFGMFGGQFRSNADDEGFIQDRLKTLEDMIPEFQAQLKKVMDSLDKIQQSASNTHEYLIDGEREAEQALKRVWFGAITDYDDRVRAENELGQVRLSIEMLRAMKSNLVKFETFLKQYRRQVQDVKTQIHVNRANLKPTKQDIKYLKNSVKKLEEHHQQFDRAQSRLDEKDSGGERYLLYADDYSSRNRDCAEFQIFFEKPQAYLRSIRIWSSHAINALGFIYSDDTTEIFGVPGDATPHDFMWQEGERIKELRRSIGSIIYGIEFVTNKGRTSGWHGSLDRGNKYVIRGEGQEWNGIHGSFSKYICSIGVM</sequence>
<dbReference type="PANTHER" id="PTHR21054:SF2">
    <property type="entry name" value="MIP04191P"/>
    <property type="match status" value="1"/>
</dbReference>
<keyword evidence="3" id="KW-1185">Reference proteome</keyword>
<dbReference type="EMBL" id="CAJVPS010007959">
    <property type="protein sequence ID" value="CAG8639513.1"/>
    <property type="molecule type" value="Genomic_DNA"/>
</dbReference>
<evidence type="ECO:0000259" key="1">
    <source>
        <dbReference type="PROSITE" id="PS51752"/>
    </source>
</evidence>
<dbReference type="Proteomes" id="UP000789508">
    <property type="component" value="Unassembled WGS sequence"/>
</dbReference>
<dbReference type="PROSITE" id="PS51752">
    <property type="entry name" value="JACALIN_LECTIN"/>
    <property type="match status" value="1"/>
</dbReference>
<dbReference type="InterPro" id="IPR053002">
    <property type="entry name" value="Metalloproteinase_M10B"/>
</dbReference>
<dbReference type="AlphaFoldDB" id="A0A9N9DGH5"/>
<proteinExistence type="predicted"/>
<reference evidence="2" key="1">
    <citation type="submission" date="2021-06" db="EMBL/GenBank/DDBJ databases">
        <authorList>
            <person name="Kallberg Y."/>
            <person name="Tangrot J."/>
            <person name="Rosling A."/>
        </authorList>
    </citation>
    <scope>NUCLEOTIDE SEQUENCE</scope>
    <source>
        <strain evidence="2">FL130A</strain>
    </source>
</reference>
<dbReference type="Pfam" id="PF01419">
    <property type="entry name" value="Jacalin"/>
    <property type="match status" value="1"/>
</dbReference>
<organism evidence="2 3">
    <name type="scientific">Ambispora leptoticha</name>
    <dbReference type="NCBI Taxonomy" id="144679"/>
    <lineage>
        <taxon>Eukaryota</taxon>
        <taxon>Fungi</taxon>
        <taxon>Fungi incertae sedis</taxon>
        <taxon>Mucoromycota</taxon>
        <taxon>Glomeromycotina</taxon>
        <taxon>Glomeromycetes</taxon>
        <taxon>Archaeosporales</taxon>
        <taxon>Ambisporaceae</taxon>
        <taxon>Ambispora</taxon>
    </lineage>
</organism>
<dbReference type="PANTHER" id="PTHR21054">
    <property type="entry name" value="ZINC METALLOPROTEINASE-RELATED"/>
    <property type="match status" value="1"/>
</dbReference>
<dbReference type="SUPFAM" id="SSF51101">
    <property type="entry name" value="Mannose-binding lectins"/>
    <property type="match status" value="1"/>
</dbReference>
<evidence type="ECO:0000313" key="2">
    <source>
        <dbReference type="EMBL" id="CAG8639513.1"/>
    </source>
</evidence>
<name>A0A9N9DGH5_9GLOM</name>
<gene>
    <name evidence="2" type="ORF">ALEPTO_LOCUS9658</name>
</gene>
<accession>A0A9N9DGH5</accession>
<protein>
    <submittedName>
        <fullName evidence="2">4875_t:CDS:1</fullName>
    </submittedName>
</protein>
<feature type="non-terminal residue" evidence="2">
    <location>
        <position position="1"/>
    </location>
</feature>
<comment type="caution">
    <text evidence="2">The sequence shown here is derived from an EMBL/GenBank/DDBJ whole genome shotgun (WGS) entry which is preliminary data.</text>
</comment>
<dbReference type="InterPro" id="IPR036404">
    <property type="entry name" value="Jacalin-like_lectin_dom_sf"/>
</dbReference>